<proteinExistence type="predicted"/>
<reference evidence="1" key="1">
    <citation type="submission" date="2021-02" db="EMBL/GenBank/DDBJ databases">
        <authorList>
            <person name="Nowell W R."/>
        </authorList>
    </citation>
    <scope>NUCLEOTIDE SEQUENCE</scope>
</reference>
<gene>
    <name evidence="1" type="ORF">OTI717_LOCUS32763</name>
</gene>
<comment type="caution">
    <text evidence="1">The sequence shown here is derived from an EMBL/GenBank/DDBJ whole genome shotgun (WGS) entry which is preliminary data.</text>
</comment>
<dbReference type="EMBL" id="CAJOAX010010310">
    <property type="protein sequence ID" value="CAF4072719.1"/>
    <property type="molecule type" value="Genomic_DNA"/>
</dbReference>
<dbReference type="Proteomes" id="UP000663823">
    <property type="component" value="Unassembled WGS sequence"/>
</dbReference>
<feature type="non-terminal residue" evidence="1">
    <location>
        <position position="59"/>
    </location>
</feature>
<evidence type="ECO:0000313" key="1">
    <source>
        <dbReference type="EMBL" id="CAF4072719.1"/>
    </source>
</evidence>
<dbReference type="AlphaFoldDB" id="A0A819SL86"/>
<accession>A0A819SL86</accession>
<evidence type="ECO:0000313" key="2">
    <source>
        <dbReference type="Proteomes" id="UP000663823"/>
    </source>
</evidence>
<sequence length="59" mass="7047">MYSYCIGYQLDQEISDSKDHYQQTFTFEQFHQNNVISNQFYASSASIDLIGYYQIYLII</sequence>
<protein>
    <submittedName>
        <fullName evidence="1">Uncharacterized protein</fullName>
    </submittedName>
</protein>
<name>A0A819SL86_9BILA</name>
<organism evidence="1 2">
    <name type="scientific">Rotaria sordida</name>
    <dbReference type="NCBI Taxonomy" id="392033"/>
    <lineage>
        <taxon>Eukaryota</taxon>
        <taxon>Metazoa</taxon>
        <taxon>Spiralia</taxon>
        <taxon>Gnathifera</taxon>
        <taxon>Rotifera</taxon>
        <taxon>Eurotatoria</taxon>
        <taxon>Bdelloidea</taxon>
        <taxon>Philodinida</taxon>
        <taxon>Philodinidae</taxon>
        <taxon>Rotaria</taxon>
    </lineage>
</organism>